<comment type="caution">
    <text evidence="1">The sequence shown here is derived from an EMBL/GenBank/DDBJ whole genome shotgun (WGS) entry which is preliminary data.</text>
</comment>
<evidence type="ECO:0000313" key="1">
    <source>
        <dbReference type="EMBL" id="MFD2592291.1"/>
    </source>
</evidence>
<name>A0ABW5NBS5_9FLAO</name>
<organism evidence="1 2">
    <name type="scientific">Aquimarina hainanensis</name>
    <dbReference type="NCBI Taxonomy" id="1578017"/>
    <lineage>
        <taxon>Bacteria</taxon>
        <taxon>Pseudomonadati</taxon>
        <taxon>Bacteroidota</taxon>
        <taxon>Flavobacteriia</taxon>
        <taxon>Flavobacteriales</taxon>
        <taxon>Flavobacteriaceae</taxon>
        <taxon>Aquimarina</taxon>
    </lineage>
</organism>
<evidence type="ECO:0000313" key="2">
    <source>
        <dbReference type="Proteomes" id="UP001597459"/>
    </source>
</evidence>
<dbReference type="EMBL" id="JBHULX010000033">
    <property type="protein sequence ID" value="MFD2592291.1"/>
    <property type="molecule type" value="Genomic_DNA"/>
</dbReference>
<gene>
    <name evidence="1" type="ORF">ACFSTE_15745</name>
</gene>
<dbReference type="Proteomes" id="UP001597459">
    <property type="component" value="Unassembled WGS sequence"/>
</dbReference>
<protein>
    <submittedName>
        <fullName evidence="1">Uncharacterized protein</fullName>
    </submittedName>
</protein>
<dbReference type="RefSeq" id="WP_378256694.1">
    <property type="nucleotide sequence ID" value="NZ_JBHSJV010000001.1"/>
</dbReference>
<accession>A0ABW5NBS5</accession>
<sequence length="507" mass="56590">MSFPEVIERLKLLTEYLNKLGQRARSINELPRQITFNPESLIHVWSNGKSESLEISEISQPAINIVSKNTNIKDKPVQSGTLHDRFRDVYRNTSPWVKSTFSSVPNQTTPLTEINPTTNYYYLDTTDNGTRYRYLLIKNEWYASHNDVSFLLRESAGSYFKIVLTQYFGNDKDVYDRTLLNCLIKNDPRELISGYKAFPIHTSGVITINSGVLDAWVSQNIQSGGDFTTVVNGERGQQKPISAAGIHNKIFQLIGNTPFNRQIKCRTQQYNNIEELIYDSPIIISPDPSNTMLFISKGYLSNTGSSSLGTLLSHRNQIVSINIYSRTDPYDLLANRIINCEISTSSIEVTGLDPGYKAFKVVRNNGISDSAQVSNCIVCVDAIVSSTTHRFEKEYIDTDFIQDTPLELLPAPGTDILYDYKSIVVTQKLTTAYQGGDTIDFKTGTIAPVTPAQMQLSSGGSHVFKCLPQAVQGNDMINKPLTMSVQIGATGGKGRIKVIVEYNVIRL</sequence>
<proteinExistence type="predicted"/>
<keyword evidence="2" id="KW-1185">Reference proteome</keyword>
<reference evidence="2" key="1">
    <citation type="journal article" date="2019" name="Int. J. Syst. Evol. Microbiol.">
        <title>The Global Catalogue of Microorganisms (GCM) 10K type strain sequencing project: providing services to taxonomists for standard genome sequencing and annotation.</title>
        <authorList>
            <consortium name="The Broad Institute Genomics Platform"/>
            <consortium name="The Broad Institute Genome Sequencing Center for Infectious Disease"/>
            <person name="Wu L."/>
            <person name="Ma J."/>
        </authorList>
    </citation>
    <scope>NUCLEOTIDE SEQUENCE [LARGE SCALE GENOMIC DNA]</scope>
    <source>
        <strain evidence="2">KCTC 42423</strain>
    </source>
</reference>